<sequence length="128" mass="14821">MGRAPKKTASIITFVPHRRWKHVLFGRNDAMICSRTIPRELSVYQDESKQGAEKPVVKNVAHERRAFVVEAFCPVAVRGSAGSHGRRSLLFAAALWLIVFLHLRFQDLRLFQMRSSWYGRFHRPFPCN</sequence>
<keyword evidence="3" id="KW-1185">Reference proteome</keyword>
<evidence type="ECO:0000313" key="3">
    <source>
        <dbReference type="Proteomes" id="UP001154282"/>
    </source>
</evidence>
<accession>A0AAV0LJN6</accession>
<evidence type="ECO:0000256" key="1">
    <source>
        <dbReference type="SAM" id="Phobius"/>
    </source>
</evidence>
<evidence type="ECO:0008006" key="4">
    <source>
        <dbReference type="Google" id="ProtNLM"/>
    </source>
</evidence>
<protein>
    <recommendedName>
        <fullName evidence="4">Transmembrane protein</fullName>
    </recommendedName>
</protein>
<gene>
    <name evidence="2" type="ORF">LITE_LOCUS24404</name>
</gene>
<evidence type="ECO:0000313" key="2">
    <source>
        <dbReference type="EMBL" id="CAI0434784.1"/>
    </source>
</evidence>
<feature type="transmembrane region" description="Helical" evidence="1">
    <location>
        <begin position="88"/>
        <end position="105"/>
    </location>
</feature>
<keyword evidence="1" id="KW-0472">Membrane</keyword>
<reference evidence="2" key="1">
    <citation type="submission" date="2022-08" db="EMBL/GenBank/DDBJ databases">
        <authorList>
            <person name="Gutierrez-Valencia J."/>
        </authorList>
    </citation>
    <scope>NUCLEOTIDE SEQUENCE</scope>
</reference>
<organism evidence="2 3">
    <name type="scientific">Linum tenue</name>
    <dbReference type="NCBI Taxonomy" id="586396"/>
    <lineage>
        <taxon>Eukaryota</taxon>
        <taxon>Viridiplantae</taxon>
        <taxon>Streptophyta</taxon>
        <taxon>Embryophyta</taxon>
        <taxon>Tracheophyta</taxon>
        <taxon>Spermatophyta</taxon>
        <taxon>Magnoliopsida</taxon>
        <taxon>eudicotyledons</taxon>
        <taxon>Gunneridae</taxon>
        <taxon>Pentapetalae</taxon>
        <taxon>rosids</taxon>
        <taxon>fabids</taxon>
        <taxon>Malpighiales</taxon>
        <taxon>Linaceae</taxon>
        <taxon>Linum</taxon>
    </lineage>
</organism>
<dbReference type="Proteomes" id="UP001154282">
    <property type="component" value="Unassembled WGS sequence"/>
</dbReference>
<proteinExistence type="predicted"/>
<comment type="caution">
    <text evidence="2">The sequence shown here is derived from an EMBL/GenBank/DDBJ whole genome shotgun (WGS) entry which is preliminary data.</text>
</comment>
<dbReference type="AlphaFoldDB" id="A0AAV0LJN6"/>
<name>A0AAV0LJN6_9ROSI</name>
<dbReference type="EMBL" id="CAMGYJ010000006">
    <property type="protein sequence ID" value="CAI0434784.1"/>
    <property type="molecule type" value="Genomic_DNA"/>
</dbReference>
<keyword evidence="1" id="KW-0812">Transmembrane</keyword>
<keyword evidence="1" id="KW-1133">Transmembrane helix</keyword>